<evidence type="ECO:0000256" key="1">
    <source>
        <dbReference type="SAM" id="MobiDB-lite"/>
    </source>
</evidence>
<dbReference type="AlphaFoldDB" id="A0AAD3Y6D0"/>
<evidence type="ECO:0000313" key="2">
    <source>
        <dbReference type="EMBL" id="GMH28396.1"/>
    </source>
</evidence>
<proteinExistence type="predicted"/>
<feature type="compositionally biased region" description="Basic and acidic residues" evidence="1">
    <location>
        <begin position="41"/>
        <end position="56"/>
    </location>
</feature>
<organism evidence="2 3">
    <name type="scientific">Nepenthes gracilis</name>
    <name type="common">Slender pitcher plant</name>
    <dbReference type="NCBI Taxonomy" id="150966"/>
    <lineage>
        <taxon>Eukaryota</taxon>
        <taxon>Viridiplantae</taxon>
        <taxon>Streptophyta</taxon>
        <taxon>Embryophyta</taxon>
        <taxon>Tracheophyta</taxon>
        <taxon>Spermatophyta</taxon>
        <taxon>Magnoliopsida</taxon>
        <taxon>eudicotyledons</taxon>
        <taxon>Gunneridae</taxon>
        <taxon>Pentapetalae</taxon>
        <taxon>Caryophyllales</taxon>
        <taxon>Nepenthaceae</taxon>
        <taxon>Nepenthes</taxon>
    </lineage>
</organism>
<evidence type="ECO:0000313" key="3">
    <source>
        <dbReference type="Proteomes" id="UP001279734"/>
    </source>
</evidence>
<sequence>MEMLFFIDSFERESVASALMSQFFTIKPFPSSPSSLPKCPPSKEFDAKVRDEESRRRQVAACNKGHRLDPKSMVTRESREISAPNAKAKLGISMQKNQSQPTSKSRSEKINPNQEKVSSRFPIAPPRSFQAVQESKNSQGQTEIVTMGQAQVGLMRLNQTYGIAWDISKPPSGPLQFDL</sequence>
<accession>A0AAD3Y6D0</accession>
<protein>
    <submittedName>
        <fullName evidence="2">Uncharacterized protein</fullName>
    </submittedName>
</protein>
<comment type="caution">
    <text evidence="2">The sequence shown here is derived from an EMBL/GenBank/DDBJ whole genome shotgun (WGS) entry which is preliminary data.</text>
</comment>
<gene>
    <name evidence="2" type="ORF">Nepgr_030239</name>
</gene>
<feature type="region of interest" description="Disordered" evidence="1">
    <location>
        <begin position="30"/>
        <end position="124"/>
    </location>
</feature>
<reference evidence="2" key="1">
    <citation type="submission" date="2023-05" db="EMBL/GenBank/DDBJ databases">
        <title>Nepenthes gracilis genome sequencing.</title>
        <authorList>
            <person name="Fukushima K."/>
        </authorList>
    </citation>
    <scope>NUCLEOTIDE SEQUENCE</scope>
    <source>
        <strain evidence="2">SING2019-196</strain>
    </source>
</reference>
<dbReference type="EMBL" id="BSYO01000034">
    <property type="protein sequence ID" value="GMH28396.1"/>
    <property type="molecule type" value="Genomic_DNA"/>
</dbReference>
<feature type="compositionally biased region" description="Polar residues" evidence="1">
    <location>
        <begin position="94"/>
        <end position="116"/>
    </location>
</feature>
<feature type="compositionally biased region" description="Basic and acidic residues" evidence="1">
    <location>
        <begin position="66"/>
        <end position="80"/>
    </location>
</feature>
<dbReference type="Proteomes" id="UP001279734">
    <property type="component" value="Unassembled WGS sequence"/>
</dbReference>
<keyword evidence="3" id="KW-1185">Reference proteome</keyword>
<name>A0AAD3Y6D0_NEPGR</name>